<dbReference type="InterPro" id="IPR001179">
    <property type="entry name" value="PPIase_FKBP_dom"/>
</dbReference>
<dbReference type="GO" id="GO:0003755">
    <property type="term" value="F:peptidyl-prolyl cis-trans isomerase activity"/>
    <property type="evidence" value="ECO:0007669"/>
    <property type="project" value="UniProtKB-EC"/>
</dbReference>
<evidence type="ECO:0000256" key="3">
    <source>
        <dbReference type="ARBA" id="ARBA00023235"/>
    </source>
</evidence>
<comment type="caution">
    <text evidence="8">The sequence shown here is derived from an EMBL/GenBank/DDBJ whole genome shotgun (WGS) entry which is preliminary data.</text>
</comment>
<keyword evidence="9" id="KW-1185">Reference proteome</keyword>
<dbReference type="Proteomes" id="UP001243212">
    <property type="component" value="Unassembled WGS sequence"/>
</dbReference>
<evidence type="ECO:0000313" key="9">
    <source>
        <dbReference type="Proteomes" id="UP001243212"/>
    </source>
</evidence>
<evidence type="ECO:0000256" key="1">
    <source>
        <dbReference type="ARBA" id="ARBA00000971"/>
    </source>
</evidence>
<dbReference type="RefSeq" id="WP_307683276.1">
    <property type="nucleotide sequence ID" value="NZ_JAUSQX010000001.1"/>
</dbReference>
<reference evidence="8 9" key="1">
    <citation type="submission" date="2023-07" db="EMBL/GenBank/DDBJ databases">
        <title>Sequencing the genomes of 1000 actinobacteria strains.</title>
        <authorList>
            <person name="Klenk H.-P."/>
        </authorList>
    </citation>
    <scope>NUCLEOTIDE SEQUENCE [LARGE SCALE GENOMIC DNA]</scope>
    <source>
        <strain evidence="8 9">DSM 17163</strain>
    </source>
</reference>
<dbReference type="Gene3D" id="3.10.50.40">
    <property type="match status" value="1"/>
</dbReference>
<evidence type="ECO:0000256" key="5">
    <source>
        <dbReference type="RuleBase" id="RU003915"/>
    </source>
</evidence>
<dbReference type="Pfam" id="PF00254">
    <property type="entry name" value="FKBP_C"/>
    <property type="match status" value="1"/>
</dbReference>
<dbReference type="PROSITE" id="PS51257">
    <property type="entry name" value="PROKAR_LIPOPROTEIN"/>
    <property type="match status" value="1"/>
</dbReference>
<evidence type="ECO:0000256" key="4">
    <source>
        <dbReference type="PROSITE-ProRule" id="PRU00277"/>
    </source>
</evidence>
<evidence type="ECO:0000259" key="7">
    <source>
        <dbReference type="PROSITE" id="PS50059"/>
    </source>
</evidence>
<keyword evidence="2 4" id="KW-0697">Rotamase</keyword>
<evidence type="ECO:0000313" key="8">
    <source>
        <dbReference type="EMBL" id="MDP9807103.1"/>
    </source>
</evidence>
<gene>
    <name evidence="8" type="ORF">J2S70_001685</name>
</gene>
<keyword evidence="3 4" id="KW-0413">Isomerase</keyword>
<comment type="similarity">
    <text evidence="5">Belongs to the FKBP-type PPIase family.</text>
</comment>
<dbReference type="InterPro" id="IPR046357">
    <property type="entry name" value="PPIase_dom_sf"/>
</dbReference>
<dbReference type="PANTHER" id="PTHR10516">
    <property type="entry name" value="PEPTIDYL-PROLYL CIS-TRANS ISOMERASE"/>
    <property type="match status" value="1"/>
</dbReference>
<comment type="catalytic activity">
    <reaction evidence="1 4 5">
        <text>[protein]-peptidylproline (omega=180) = [protein]-peptidylproline (omega=0)</text>
        <dbReference type="Rhea" id="RHEA:16237"/>
        <dbReference type="Rhea" id="RHEA-COMP:10747"/>
        <dbReference type="Rhea" id="RHEA-COMP:10748"/>
        <dbReference type="ChEBI" id="CHEBI:83833"/>
        <dbReference type="ChEBI" id="CHEBI:83834"/>
        <dbReference type="EC" id="5.2.1.8"/>
    </reaction>
</comment>
<dbReference type="PANTHER" id="PTHR10516:SF443">
    <property type="entry name" value="FK506-BINDING PROTEIN 59-RELATED"/>
    <property type="match status" value="1"/>
</dbReference>
<evidence type="ECO:0000256" key="2">
    <source>
        <dbReference type="ARBA" id="ARBA00023110"/>
    </source>
</evidence>
<keyword evidence="6" id="KW-0732">Signal</keyword>
<name>A0ABT9NJ96_9ACTO</name>
<dbReference type="EMBL" id="JAUSQX010000001">
    <property type="protein sequence ID" value="MDP9807103.1"/>
    <property type="molecule type" value="Genomic_DNA"/>
</dbReference>
<feature type="domain" description="PPIase FKBP-type" evidence="7">
    <location>
        <begin position="86"/>
        <end position="174"/>
    </location>
</feature>
<dbReference type="InterPro" id="IPR050689">
    <property type="entry name" value="FKBP-type_PPIase"/>
</dbReference>
<accession>A0ABT9NJ96</accession>
<dbReference type="EC" id="5.2.1.8" evidence="5"/>
<evidence type="ECO:0000256" key="6">
    <source>
        <dbReference type="SAM" id="SignalP"/>
    </source>
</evidence>
<feature type="chain" id="PRO_5046667066" description="Peptidyl-prolyl cis-trans isomerase" evidence="6">
    <location>
        <begin position="22"/>
        <end position="318"/>
    </location>
</feature>
<dbReference type="SUPFAM" id="SSF54534">
    <property type="entry name" value="FKBP-like"/>
    <property type="match status" value="2"/>
</dbReference>
<protein>
    <recommendedName>
        <fullName evidence="5">Peptidyl-prolyl cis-trans isomerase</fullName>
        <ecNumber evidence="5">5.2.1.8</ecNumber>
    </recommendedName>
</protein>
<dbReference type="PROSITE" id="PS50059">
    <property type="entry name" value="FKBP_PPIASE"/>
    <property type="match status" value="1"/>
</dbReference>
<organism evidence="8 9">
    <name type="scientific">Trueperella bonasi</name>
    <dbReference type="NCBI Taxonomy" id="312286"/>
    <lineage>
        <taxon>Bacteria</taxon>
        <taxon>Bacillati</taxon>
        <taxon>Actinomycetota</taxon>
        <taxon>Actinomycetes</taxon>
        <taxon>Actinomycetales</taxon>
        <taxon>Actinomycetaceae</taxon>
        <taxon>Trueperella</taxon>
    </lineage>
</organism>
<sequence>MTRKLAVLPALALIFSLVACSSDEDPEPNAEPSPTATEKVIEYGTDMPELDTSGENPTLAFPGPNPVEGLQVEVLEEGSGREIESQDVVVAHYVGQVWGSNVPFDSSFKRGEPSSFSLQGVIRGWTEGLTGLKAGTKVIISVPPEYGYGEGGQPAAGIGGTDTIAFYVEVVTAFGVNQAGDAAATIQVEPDDLPIEIDGELGEPIEISVRDDAEEPEGEPVVTVIARGSGDPLGGEGTTLYHQYSMSLWDNSMQEITYGQHGPQQLKIGGGSFFDALEGVPVGSRVLVEVPANDGGEGENVAPAYAVVIDVIDQVPAN</sequence>
<feature type="signal peptide" evidence="6">
    <location>
        <begin position="1"/>
        <end position="21"/>
    </location>
</feature>
<proteinExistence type="inferred from homology"/>